<evidence type="ECO:0000313" key="2">
    <source>
        <dbReference type="Proteomes" id="UP001165960"/>
    </source>
</evidence>
<organism evidence="1 2">
    <name type="scientific">Entomophthora muscae</name>
    <dbReference type="NCBI Taxonomy" id="34485"/>
    <lineage>
        <taxon>Eukaryota</taxon>
        <taxon>Fungi</taxon>
        <taxon>Fungi incertae sedis</taxon>
        <taxon>Zoopagomycota</taxon>
        <taxon>Entomophthoromycotina</taxon>
        <taxon>Entomophthoromycetes</taxon>
        <taxon>Entomophthorales</taxon>
        <taxon>Entomophthoraceae</taxon>
        <taxon>Entomophthora</taxon>
    </lineage>
</organism>
<protein>
    <submittedName>
        <fullName evidence="1">Uncharacterized protein</fullName>
    </submittedName>
</protein>
<name>A0ACC2S1Y0_9FUNG</name>
<proteinExistence type="predicted"/>
<dbReference type="EMBL" id="QTSX02005968">
    <property type="protein sequence ID" value="KAJ9056306.1"/>
    <property type="molecule type" value="Genomic_DNA"/>
</dbReference>
<keyword evidence="2" id="KW-1185">Reference proteome</keyword>
<accession>A0ACC2S1Y0</accession>
<gene>
    <name evidence="1" type="ORF">DSO57_1034524</name>
</gene>
<reference evidence="1" key="1">
    <citation type="submission" date="2022-04" db="EMBL/GenBank/DDBJ databases">
        <title>Genome of the entomopathogenic fungus Entomophthora muscae.</title>
        <authorList>
            <person name="Elya C."/>
            <person name="Lovett B.R."/>
            <person name="Lee E."/>
            <person name="Macias A.M."/>
            <person name="Hajek A.E."/>
            <person name="De Bivort B.L."/>
            <person name="Kasson M.T."/>
            <person name="De Fine Licht H.H."/>
            <person name="Stajich J.E."/>
        </authorList>
    </citation>
    <scope>NUCLEOTIDE SEQUENCE</scope>
    <source>
        <strain evidence="1">Berkeley</strain>
    </source>
</reference>
<evidence type="ECO:0000313" key="1">
    <source>
        <dbReference type="EMBL" id="KAJ9056306.1"/>
    </source>
</evidence>
<dbReference type="Proteomes" id="UP001165960">
    <property type="component" value="Unassembled WGS sequence"/>
</dbReference>
<sequence>MKSTQLILALLPLGSLALNRPLGPVIKYQLYDMNGNIMENQFVEEDVELKRRKASKDFRNFLNGTPSASFPYLPDTISDQLIRMLDDGMKVLLTATVNGQFSKVHSDPRDAAAIARMVGKYYEGDLKAIDDTFHFMDKSLSEDEETKMNTQAALKFLDGALNGDFMELSLDIMHGIKKVSPPVARVSIDNMKKLQAKHNLVNPNTFDKFIVRMGEH</sequence>
<comment type="caution">
    <text evidence="1">The sequence shown here is derived from an EMBL/GenBank/DDBJ whole genome shotgun (WGS) entry which is preliminary data.</text>
</comment>